<proteinExistence type="predicted"/>
<evidence type="ECO:0000313" key="2">
    <source>
        <dbReference type="EMBL" id="MFC1415830.1"/>
    </source>
</evidence>
<keyword evidence="1" id="KW-0812">Transmembrane</keyword>
<feature type="transmembrane region" description="Helical" evidence="1">
    <location>
        <begin position="107"/>
        <end position="127"/>
    </location>
</feature>
<accession>A0ABV6VQ04</accession>
<reference evidence="2 3" key="1">
    <citation type="submission" date="2024-09" db="EMBL/GenBank/DDBJ databases">
        <authorList>
            <person name="Lee S.D."/>
        </authorList>
    </citation>
    <scope>NUCLEOTIDE SEQUENCE [LARGE SCALE GENOMIC DNA]</scope>
    <source>
        <strain evidence="2 3">N8-3</strain>
    </source>
</reference>
<dbReference type="EMBL" id="JBHFAB010000002">
    <property type="protein sequence ID" value="MFC1415830.1"/>
    <property type="molecule type" value="Genomic_DNA"/>
</dbReference>
<gene>
    <name evidence="2" type="ORF">ACEZDE_04095</name>
</gene>
<name>A0ABV6VQ04_9ACTN</name>
<evidence type="ECO:0000256" key="1">
    <source>
        <dbReference type="SAM" id="Phobius"/>
    </source>
</evidence>
<comment type="caution">
    <text evidence="2">The sequence shown here is derived from an EMBL/GenBank/DDBJ whole genome shotgun (WGS) entry which is preliminary data.</text>
</comment>
<protein>
    <recommendedName>
        <fullName evidence="4">Integral membrane protein</fullName>
    </recommendedName>
</protein>
<sequence length="150" mass="15613">MATAPVVLRSPAAAGLAVDASIHLALAHRYSPVASSVVSEGALFRVEAVAAVLAALLVVFWRHRAGDAFAWVTAAAGLAAILLYRYADPGALGPLPDMYEPVWFADKVWAVIGQAAALAALTPLVVVPRLLLARHAPDGHPAPPASTRRK</sequence>
<keyword evidence="1" id="KW-1133">Transmembrane helix</keyword>
<keyword evidence="3" id="KW-1185">Reference proteome</keyword>
<dbReference type="RefSeq" id="WP_380532202.1">
    <property type="nucleotide sequence ID" value="NZ_JBHFAB010000002.1"/>
</dbReference>
<evidence type="ECO:0000313" key="3">
    <source>
        <dbReference type="Proteomes" id="UP001592531"/>
    </source>
</evidence>
<feature type="transmembrane region" description="Helical" evidence="1">
    <location>
        <begin position="43"/>
        <end position="61"/>
    </location>
</feature>
<feature type="transmembrane region" description="Helical" evidence="1">
    <location>
        <begin position="68"/>
        <end position="87"/>
    </location>
</feature>
<keyword evidence="1" id="KW-0472">Membrane</keyword>
<dbReference type="Proteomes" id="UP001592531">
    <property type="component" value="Unassembled WGS sequence"/>
</dbReference>
<evidence type="ECO:0008006" key="4">
    <source>
        <dbReference type="Google" id="ProtNLM"/>
    </source>
</evidence>
<organism evidence="2 3">
    <name type="scientific">Streptacidiphilus cavernicola</name>
    <dbReference type="NCBI Taxonomy" id="3342716"/>
    <lineage>
        <taxon>Bacteria</taxon>
        <taxon>Bacillati</taxon>
        <taxon>Actinomycetota</taxon>
        <taxon>Actinomycetes</taxon>
        <taxon>Kitasatosporales</taxon>
        <taxon>Streptomycetaceae</taxon>
        <taxon>Streptacidiphilus</taxon>
    </lineage>
</organism>